<dbReference type="InterPro" id="IPR036925">
    <property type="entry name" value="TIF_IF2_dom3_sf"/>
</dbReference>
<dbReference type="GO" id="GO:0003743">
    <property type="term" value="F:translation initiation factor activity"/>
    <property type="evidence" value="ECO:0007669"/>
    <property type="project" value="UniProtKB-UniRule"/>
</dbReference>
<evidence type="ECO:0000256" key="6">
    <source>
        <dbReference type="ARBA" id="ARBA00022741"/>
    </source>
</evidence>
<dbReference type="FunFam" id="3.40.50.300:FF:000019">
    <property type="entry name" value="Translation initiation factor IF-2"/>
    <property type="match status" value="1"/>
</dbReference>
<dbReference type="InterPro" id="IPR044145">
    <property type="entry name" value="IF2_II"/>
</dbReference>
<evidence type="ECO:0000256" key="5">
    <source>
        <dbReference type="ARBA" id="ARBA00022540"/>
    </source>
</evidence>
<accession>A0A7M2WZK2</accession>
<dbReference type="PRINTS" id="PR00315">
    <property type="entry name" value="ELONGATNFCT"/>
</dbReference>
<evidence type="ECO:0000313" key="16">
    <source>
        <dbReference type="Proteomes" id="UP000593765"/>
    </source>
</evidence>
<dbReference type="PANTHER" id="PTHR43381">
    <property type="entry name" value="TRANSLATION INITIATION FACTOR IF-2-RELATED"/>
    <property type="match status" value="1"/>
</dbReference>
<sequence>MPGPQIGVLLEAGLAATKKGIRVNELAKELGVESKAILTKLRDEGLGDQAPNHQSSISIGLATTIREWHADGALSGGSGSTATATAVEEPPAKPKGKRPPPPRKRKAGEESDPEGGSPATSEGTASGEEEAAGDQPDASPAPVEKPVAPAVRPQQPKNETPAPVKPTVSTSAAAPALPAAGTIPVAPPAQSSPASAPAAPVTPFVAPAQRPAAGPGSNAPHGPGRAPSGLQPPAQRPTVTIGSTKLAGTVERRPVTVAPQLNATMLKPATIQGPRVIREEKPDVVAAPRPRGPRGREEGGPTTGYTTARPSTGRGVKVTVEDEDEAAKKKAAAKKTSLSGRRRGIDGRRGEADERLKEFSDADLAERNLRLSHAAKYVHGVGQQMDRASRQGKQLIARTAAQTGAPISIEEPITPRTLAAALGVKVNDVIGKLMRQHRTLATINQSLSPELAGLVALDYGVDLTIAQAQTLEELLVEEFGSRAPVEENLVTRPPVVTILGHVDHGKTSLLDKIRSANVAAGESGGITQHTAAWTVEIKGSDGQSKRVTFIDTPGHQAFTSMRARGANMTDVVVLVVAAVEGVMPQTIESINHARAAKVPIVVAMNKIDRADANPDMVLGQLAAQGLNPVEWGGDTEVIRTSAQTGQGIQELIEILDYQAQLLDLKADPHAPARGTVIEARIDQGLGSVGTMLVQDGTLKVGDVMISGQGYGRIRTLLNDRGESIKEAGPSTPVIVSGLNNVPNAGDKFYVVDDVDRARQIAEERETLQRQKDLAAKNQTVSTADALYAQMKAGQTKTINLIIKADVQGSVETLVKTVGDQNTEEVKVQVIHSAVGSITESDVELAAATKDVNESTVIVGFHVIPDEKARQLAEQLHVEIRTYQVIYEIFDDLKKALSGMLEPETREKLHGHVEVRAVFKVSRLGNIAGCFVTDGHIQRGSKIRLIRGGNVITEDLTIESLKRVKDDVREVKSGLECGIKLNGYDDIKIGDVFEAYIRETFQRTL</sequence>
<dbReference type="InterPro" id="IPR053905">
    <property type="entry name" value="EF-G-like_DII"/>
</dbReference>
<dbReference type="KEGG" id="hbs:IPV69_05545"/>
<protein>
    <recommendedName>
        <fullName evidence="3 10">Translation initiation factor IF-2</fullName>
    </recommendedName>
</protein>
<evidence type="ECO:0000256" key="12">
    <source>
        <dbReference type="RuleBase" id="RU000645"/>
    </source>
</evidence>
<organism evidence="15 16">
    <name type="scientific">Humisphaera borealis</name>
    <dbReference type="NCBI Taxonomy" id="2807512"/>
    <lineage>
        <taxon>Bacteria</taxon>
        <taxon>Pseudomonadati</taxon>
        <taxon>Planctomycetota</taxon>
        <taxon>Phycisphaerae</taxon>
        <taxon>Tepidisphaerales</taxon>
        <taxon>Tepidisphaeraceae</taxon>
        <taxon>Humisphaera</taxon>
    </lineage>
</organism>
<dbReference type="AlphaFoldDB" id="A0A7M2WZK2"/>
<dbReference type="InterPro" id="IPR005225">
    <property type="entry name" value="Small_GTP-bd"/>
</dbReference>
<keyword evidence="8 10" id="KW-0342">GTP-binding</keyword>
<dbReference type="Gene3D" id="3.40.50.10050">
    <property type="entry name" value="Translation initiation factor IF- 2, domain 3"/>
    <property type="match status" value="1"/>
</dbReference>
<evidence type="ECO:0000256" key="10">
    <source>
        <dbReference type="HAMAP-Rule" id="MF_00100"/>
    </source>
</evidence>
<dbReference type="CDD" id="cd03702">
    <property type="entry name" value="IF2_mtIF2_II"/>
    <property type="match status" value="1"/>
</dbReference>
<gene>
    <name evidence="10 15" type="primary">infB</name>
    <name evidence="15" type="ORF">IPV69_05545</name>
</gene>
<dbReference type="InterPro" id="IPR000795">
    <property type="entry name" value="T_Tr_GTP-bd_dom"/>
</dbReference>
<dbReference type="InterPro" id="IPR009000">
    <property type="entry name" value="Transl_B-barrel_sf"/>
</dbReference>
<dbReference type="PROSITE" id="PS01176">
    <property type="entry name" value="IF2"/>
    <property type="match status" value="1"/>
</dbReference>
<keyword evidence="6 10" id="KW-0547">Nucleotide-binding</keyword>
<dbReference type="FunFam" id="2.40.30.10:FF:000054">
    <property type="entry name" value="Translation initiation factor IF-2"/>
    <property type="match status" value="1"/>
</dbReference>
<evidence type="ECO:0000259" key="14">
    <source>
        <dbReference type="PROSITE" id="PS51722"/>
    </source>
</evidence>
<feature type="domain" description="Tr-type G" evidence="14">
    <location>
        <begin position="491"/>
        <end position="665"/>
    </location>
</feature>
<dbReference type="PROSITE" id="PS51722">
    <property type="entry name" value="G_TR_2"/>
    <property type="match status" value="1"/>
</dbReference>
<dbReference type="GO" id="GO:0003924">
    <property type="term" value="F:GTPase activity"/>
    <property type="evidence" value="ECO:0007669"/>
    <property type="project" value="UniProtKB-UniRule"/>
</dbReference>
<evidence type="ECO:0000256" key="4">
    <source>
        <dbReference type="ARBA" id="ARBA00022490"/>
    </source>
</evidence>
<dbReference type="GO" id="GO:0005525">
    <property type="term" value="F:GTP binding"/>
    <property type="evidence" value="ECO:0007669"/>
    <property type="project" value="UniProtKB-KW"/>
</dbReference>
<dbReference type="Pfam" id="PF03144">
    <property type="entry name" value="GTP_EFTU_D2"/>
    <property type="match status" value="1"/>
</dbReference>
<dbReference type="EMBL" id="CP063458">
    <property type="protein sequence ID" value="QOV90823.1"/>
    <property type="molecule type" value="Genomic_DNA"/>
</dbReference>
<evidence type="ECO:0000256" key="13">
    <source>
        <dbReference type="SAM" id="MobiDB-lite"/>
    </source>
</evidence>
<dbReference type="CDD" id="cd01887">
    <property type="entry name" value="IF2_eIF5B"/>
    <property type="match status" value="1"/>
</dbReference>
<dbReference type="InterPro" id="IPR004161">
    <property type="entry name" value="EFTu-like_2"/>
</dbReference>
<proteinExistence type="inferred from homology"/>
<comment type="subcellular location">
    <subcellularLocation>
        <location evidence="1 10 12">Cytoplasm</location>
    </subcellularLocation>
</comment>
<feature type="binding site" evidence="10">
    <location>
        <begin position="605"/>
        <end position="608"/>
    </location>
    <ligand>
        <name>GTP</name>
        <dbReference type="ChEBI" id="CHEBI:37565"/>
    </ligand>
</feature>
<comment type="caution">
    <text evidence="10">Lacks conserved residue(s) required for the propagation of feature annotation.</text>
</comment>
<dbReference type="Pfam" id="PF11987">
    <property type="entry name" value="IF-2"/>
    <property type="match status" value="1"/>
</dbReference>
<evidence type="ECO:0000256" key="7">
    <source>
        <dbReference type="ARBA" id="ARBA00022917"/>
    </source>
</evidence>
<feature type="binding site" evidence="10">
    <location>
        <begin position="551"/>
        <end position="555"/>
    </location>
    <ligand>
        <name>GTP</name>
        <dbReference type="ChEBI" id="CHEBI:37565"/>
    </ligand>
</feature>
<feature type="compositionally biased region" description="Basic residues" evidence="13">
    <location>
        <begin position="94"/>
        <end position="106"/>
    </location>
</feature>
<dbReference type="CDD" id="cd03692">
    <property type="entry name" value="mtIF2_IVc"/>
    <property type="match status" value="1"/>
</dbReference>
<feature type="compositionally biased region" description="Low complexity" evidence="13">
    <location>
        <begin position="140"/>
        <end position="153"/>
    </location>
</feature>
<dbReference type="InterPro" id="IPR000178">
    <property type="entry name" value="TF_IF2_bacterial-like"/>
</dbReference>
<keyword evidence="7 10" id="KW-0648">Protein biosynthesis</keyword>
<dbReference type="Gene3D" id="1.10.10.2480">
    <property type="match status" value="1"/>
</dbReference>
<dbReference type="SUPFAM" id="SSF52156">
    <property type="entry name" value="Initiation factor IF2/eIF5b, domain 3"/>
    <property type="match status" value="1"/>
</dbReference>
<dbReference type="Gene3D" id="2.40.30.10">
    <property type="entry name" value="Translation factors"/>
    <property type="match status" value="2"/>
</dbReference>
<dbReference type="InterPro" id="IPR027417">
    <property type="entry name" value="P-loop_NTPase"/>
</dbReference>
<dbReference type="Pfam" id="PF22042">
    <property type="entry name" value="EF-G_D2"/>
    <property type="match status" value="1"/>
</dbReference>
<dbReference type="Pfam" id="PF04760">
    <property type="entry name" value="IF2_N"/>
    <property type="match status" value="2"/>
</dbReference>
<dbReference type="InterPro" id="IPR015760">
    <property type="entry name" value="TIF_IF2"/>
</dbReference>
<keyword evidence="4 10" id="KW-0963">Cytoplasm</keyword>
<evidence type="ECO:0000256" key="8">
    <source>
        <dbReference type="ARBA" id="ARBA00023134"/>
    </source>
</evidence>
<feature type="compositionally biased region" description="Basic and acidic residues" evidence="13">
    <location>
        <begin position="343"/>
        <end position="353"/>
    </location>
</feature>
<dbReference type="FunFam" id="2.40.30.10:FF:000008">
    <property type="entry name" value="Translation initiation factor IF-2"/>
    <property type="match status" value="1"/>
</dbReference>
<dbReference type="InterPro" id="IPR023115">
    <property type="entry name" value="TIF_IF2_dom3"/>
</dbReference>
<feature type="binding site" evidence="10">
    <location>
        <begin position="500"/>
        <end position="507"/>
    </location>
    <ligand>
        <name>GTP</name>
        <dbReference type="ChEBI" id="CHEBI:37565"/>
    </ligand>
</feature>
<feature type="region of interest" description="Disordered" evidence="13">
    <location>
        <begin position="71"/>
        <end position="353"/>
    </location>
</feature>
<name>A0A7M2WZK2_9BACT</name>
<keyword evidence="5 10" id="KW-0396">Initiation factor</keyword>
<evidence type="ECO:0000256" key="9">
    <source>
        <dbReference type="ARBA" id="ARBA00025162"/>
    </source>
</evidence>
<dbReference type="RefSeq" id="WP_206293926.1">
    <property type="nucleotide sequence ID" value="NZ_CP063458.1"/>
</dbReference>
<dbReference type="HAMAP" id="MF_00100_B">
    <property type="entry name" value="IF_2_B"/>
    <property type="match status" value="1"/>
</dbReference>
<dbReference type="PANTHER" id="PTHR43381:SF5">
    <property type="entry name" value="TR-TYPE G DOMAIN-CONTAINING PROTEIN"/>
    <property type="match status" value="1"/>
</dbReference>
<dbReference type="SUPFAM" id="SSF50447">
    <property type="entry name" value="Translation proteins"/>
    <property type="match status" value="2"/>
</dbReference>
<dbReference type="NCBIfam" id="TIGR00487">
    <property type="entry name" value="IF-2"/>
    <property type="match status" value="1"/>
</dbReference>
<comment type="function">
    <text evidence="9 10 11">One of the essential components for the initiation of protein synthesis. Protects formylmethionyl-tRNA from spontaneous hydrolysis and promotes its binding to the 30S ribosomal subunits. Also involved in the hydrolysis of GTP during the formation of the 70S ribosomal complex.</text>
</comment>
<keyword evidence="16" id="KW-1185">Reference proteome</keyword>
<dbReference type="InterPro" id="IPR006847">
    <property type="entry name" value="IF2_N"/>
</dbReference>
<dbReference type="GO" id="GO:0005829">
    <property type="term" value="C:cytosol"/>
    <property type="evidence" value="ECO:0007669"/>
    <property type="project" value="TreeGrafter"/>
</dbReference>
<evidence type="ECO:0000256" key="11">
    <source>
        <dbReference type="RuleBase" id="RU000644"/>
    </source>
</evidence>
<feature type="compositionally biased region" description="Low complexity" evidence="13">
    <location>
        <begin position="80"/>
        <end position="89"/>
    </location>
</feature>
<comment type="similarity">
    <text evidence="2 10 11">Belongs to the TRAFAC class translation factor GTPase superfamily. Classic translation factor GTPase family. IF-2 subfamily.</text>
</comment>
<feature type="compositionally biased region" description="Low complexity" evidence="13">
    <location>
        <begin position="188"/>
        <end position="208"/>
    </location>
</feature>
<dbReference type="Gene3D" id="3.40.50.300">
    <property type="entry name" value="P-loop containing nucleotide triphosphate hydrolases"/>
    <property type="match status" value="1"/>
</dbReference>
<dbReference type="Pfam" id="PF00009">
    <property type="entry name" value="GTP_EFTU"/>
    <property type="match status" value="1"/>
</dbReference>
<dbReference type="SUPFAM" id="SSF52540">
    <property type="entry name" value="P-loop containing nucleoside triphosphate hydrolases"/>
    <property type="match status" value="1"/>
</dbReference>
<evidence type="ECO:0000256" key="1">
    <source>
        <dbReference type="ARBA" id="ARBA00004496"/>
    </source>
</evidence>
<dbReference type="NCBIfam" id="TIGR00231">
    <property type="entry name" value="small_GTP"/>
    <property type="match status" value="1"/>
</dbReference>
<dbReference type="Proteomes" id="UP000593765">
    <property type="component" value="Chromosome"/>
</dbReference>
<evidence type="ECO:0000256" key="3">
    <source>
        <dbReference type="ARBA" id="ARBA00020675"/>
    </source>
</evidence>
<reference evidence="15 16" key="1">
    <citation type="submission" date="2020-10" db="EMBL/GenBank/DDBJ databases">
        <title>Wide distribution of Phycisphaera-like planctomycetes from WD2101 soil group in peatlands and genome analysis of the first cultivated representative.</title>
        <authorList>
            <person name="Dedysh S.N."/>
            <person name="Beletsky A.V."/>
            <person name="Ivanova A."/>
            <person name="Kulichevskaya I.S."/>
            <person name="Suzina N.E."/>
            <person name="Philippov D.A."/>
            <person name="Rakitin A.L."/>
            <person name="Mardanov A.V."/>
            <person name="Ravin N.V."/>
        </authorList>
    </citation>
    <scope>NUCLEOTIDE SEQUENCE [LARGE SCALE GENOMIC DNA]</scope>
    <source>
        <strain evidence="15 16">M1803</strain>
    </source>
</reference>
<evidence type="ECO:0000256" key="2">
    <source>
        <dbReference type="ARBA" id="ARBA00007733"/>
    </source>
</evidence>
<dbReference type="FunFam" id="3.40.50.10050:FF:000001">
    <property type="entry name" value="Translation initiation factor IF-2"/>
    <property type="match status" value="1"/>
</dbReference>
<evidence type="ECO:0000313" key="15">
    <source>
        <dbReference type="EMBL" id="QOV90823.1"/>
    </source>
</evidence>